<dbReference type="Gene3D" id="1.10.10.10">
    <property type="entry name" value="Winged helix-like DNA-binding domain superfamily/Winged helix DNA-binding domain"/>
    <property type="match status" value="2"/>
</dbReference>
<reference evidence="8 9" key="1">
    <citation type="submission" date="2020-08" db="EMBL/GenBank/DDBJ databases">
        <title>Bridging the membrane lipid divide: bacteria of the FCB group superphylum have the potential to synthesize archaeal ether lipids.</title>
        <authorList>
            <person name="Villanueva L."/>
            <person name="Von Meijenfeldt F.A.B."/>
            <person name="Westbye A.B."/>
            <person name="Yadav S."/>
            <person name="Hopmans E.C."/>
            <person name="Dutilh B.E."/>
            <person name="Sinninghe Damste J.S."/>
        </authorList>
    </citation>
    <scope>NUCLEOTIDE SEQUENCE [LARGE SCALE GENOMIC DNA]</scope>
    <source>
        <strain evidence="8">NIOZ-UU36</strain>
    </source>
</reference>
<protein>
    <recommendedName>
        <fullName evidence="5">RNA polymerase sigma factor</fullName>
    </recommendedName>
</protein>
<dbReference type="InterPro" id="IPR007627">
    <property type="entry name" value="RNA_pol_sigma70_r2"/>
</dbReference>
<sequence length="516" mass="59126">MTKNSTKKPRELGADERKLLVTVRRSAFDLDEPDEDSLAEIDGPLSEENEAAKSAEAERALQTDNSDDPVRLYLREIGRVELLDVNSEFRLATMVEGLRFVNNSRCQLIQGNISLETNTYRTIIGDLLSFWKEIKKTISKDEGELPDLGLMLAEAQSLHHGWEKDSPSYTRAYLDNGLWGKNDHWNQVAHQVYGLFLCFYLLPFSYAKWLLEYIRKSQKLPVRKTFFRNLPDDESLRFELDAIAYRNDTASQALARSNLRLVVSVAKRYMGRGVSFLDLIQEGNLGLLRAINKFDPRRGFKFSTYATWWIRQSINRSIAEQARTIRIPVHLFEAISRIYRAQRKMTQELGRTPSSVELVLGTEYLAQKDIQEIITAQSKSVAISPEIMARWENAAKKVEDILKIAEEPVSLEVPVGGDNSSQLGDFIEDVDAIAPVDAAAREMLREQVQTALSALSKRERQVLELRFGLNNGKEHTLEEVSCYFGVTRERIRQIEAKALRKLRHPTRSRELRDYLL</sequence>
<comment type="function">
    <text evidence="5">Sigma factors are initiation factors that promote the attachment of RNA polymerase to specific initiation sites and are then released.</text>
</comment>
<dbReference type="PRINTS" id="PR00046">
    <property type="entry name" value="SIGMA70FCT"/>
</dbReference>
<dbReference type="PROSITE" id="PS00715">
    <property type="entry name" value="SIGMA70_1"/>
    <property type="match status" value="1"/>
</dbReference>
<dbReference type="Pfam" id="PF04539">
    <property type="entry name" value="Sigma70_r3"/>
    <property type="match status" value="1"/>
</dbReference>
<proteinExistence type="inferred from homology"/>
<dbReference type="SUPFAM" id="SSF88659">
    <property type="entry name" value="Sigma3 and sigma4 domains of RNA polymerase sigma factors"/>
    <property type="match status" value="2"/>
</dbReference>
<dbReference type="NCBIfam" id="TIGR02937">
    <property type="entry name" value="sigma70-ECF"/>
    <property type="match status" value="1"/>
</dbReference>
<dbReference type="Pfam" id="PF04545">
    <property type="entry name" value="Sigma70_r4"/>
    <property type="match status" value="1"/>
</dbReference>
<keyword evidence="3 5" id="KW-0238">DNA-binding</keyword>
<dbReference type="GO" id="GO:0003677">
    <property type="term" value="F:DNA binding"/>
    <property type="evidence" value="ECO:0007669"/>
    <property type="project" value="UniProtKB-KW"/>
</dbReference>
<gene>
    <name evidence="8" type="ORF">H8E29_10240</name>
</gene>
<keyword evidence="1 5" id="KW-0805">Transcription regulation</keyword>
<evidence type="ECO:0000313" key="9">
    <source>
        <dbReference type="Proteomes" id="UP000614469"/>
    </source>
</evidence>
<evidence type="ECO:0000256" key="2">
    <source>
        <dbReference type="ARBA" id="ARBA00023082"/>
    </source>
</evidence>
<evidence type="ECO:0000256" key="3">
    <source>
        <dbReference type="ARBA" id="ARBA00023125"/>
    </source>
</evidence>
<organism evidence="8 9">
    <name type="scientific">Candidatus Desulfolinea nitratireducens</name>
    <dbReference type="NCBI Taxonomy" id="2841698"/>
    <lineage>
        <taxon>Bacteria</taxon>
        <taxon>Bacillati</taxon>
        <taxon>Chloroflexota</taxon>
        <taxon>Anaerolineae</taxon>
        <taxon>Anaerolineales</taxon>
        <taxon>Anaerolineales incertae sedis</taxon>
        <taxon>Candidatus Desulfolinea</taxon>
    </lineage>
</organism>
<name>A0A8J6NM26_9CHLR</name>
<dbReference type="Gene3D" id="1.10.601.10">
    <property type="entry name" value="RNA Polymerase Primary Sigma Factor"/>
    <property type="match status" value="2"/>
</dbReference>
<dbReference type="FunFam" id="1.10.601.10:FF:000001">
    <property type="entry name" value="RNA polymerase sigma factor SigA"/>
    <property type="match status" value="1"/>
</dbReference>
<dbReference type="Proteomes" id="UP000614469">
    <property type="component" value="Unassembled WGS sequence"/>
</dbReference>
<feature type="domain" description="RNA polymerase sigma-70" evidence="7">
    <location>
        <begin position="476"/>
        <end position="502"/>
    </location>
</feature>
<dbReference type="EMBL" id="JACNJN010000118">
    <property type="protein sequence ID" value="MBC8335635.1"/>
    <property type="molecule type" value="Genomic_DNA"/>
</dbReference>
<evidence type="ECO:0000256" key="4">
    <source>
        <dbReference type="ARBA" id="ARBA00023163"/>
    </source>
</evidence>
<dbReference type="Pfam" id="PF00140">
    <property type="entry name" value="Sigma70_r1_2"/>
    <property type="match status" value="1"/>
</dbReference>
<dbReference type="InterPro" id="IPR014284">
    <property type="entry name" value="RNA_pol_sigma-70_dom"/>
</dbReference>
<evidence type="ECO:0000313" key="8">
    <source>
        <dbReference type="EMBL" id="MBC8335635.1"/>
    </source>
</evidence>
<dbReference type="GO" id="GO:0006352">
    <property type="term" value="P:DNA-templated transcription initiation"/>
    <property type="evidence" value="ECO:0007669"/>
    <property type="project" value="InterPro"/>
</dbReference>
<dbReference type="GO" id="GO:0016987">
    <property type="term" value="F:sigma factor activity"/>
    <property type="evidence" value="ECO:0007669"/>
    <property type="project" value="UniProtKB-KW"/>
</dbReference>
<dbReference type="InterPro" id="IPR013325">
    <property type="entry name" value="RNA_pol_sigma_r2"/>
</dbReference>
<keyword evidence="2 5" id="KW-0731">Sigma factor</keyword>
<dbReference type="InterPro" id="IPR000943">
    <property type="entry name" value="RNA_pol_sigma70"/>
</dbReference>
<keyword evidence="4 5" id="KW-0804">Transcription</keyword>
<dbReference type="InterPro" id="IPR009042">
    <property type="entry name" value="RNA_pol_sigma70_r1_2"/>
</dbReference>
<dbReference type="PANTHER" id="PTHR30603">
    <property type="entry name" value="RNA POLYMERASE SIGMA FACTOR RPO"/>
    <property type="match status" value="1"/>
</dbReference>
<dbReference type="InterPro" id="IPR007630">
    <property type="entry name" value="RNA_pol_sigma70_r4"/>
</dbReference>
<evidence type="ECO:0000259" key="6">
    <source>
        <dbReference type="PROSITE" id="PS00715"/>
    </source>
</evidence>
<feature type="domain" description="RNA polymerase sigma-70" evidence="6">
    <location>
        <begin position="278"/>
        <end position="291"/>
    </location>
</feature>
<dbReference type="InterPro" id="IPR036388">
    <property type="entry name" value="WH-like_DNA-bd_sf"/>
</dbReference>
<dbReference type="PANTHER" id="PTHR30603:SF47">
    <property type="entry name" value="RNA POLYMERASE SIGMA FACTOR SIGD, CHLOROPLASTIC"/>
    <property type="match status" value="1"/>
</dbReference>
<dbReference type="Pfam" id="PF04542">
    <property type="entry name" value="Sigma70_r2"/>
    <property type="match status" value="1"/>
</dbReference>
<evidence type="ECO:0000256" key="1">
    <source>
        <dbReference type="ARBA" id="ARBA00023015"/>
    </source>
</evidence>
<dbReference type="InterPro" id="IPR013324">
    <property type="entry name" value="RNA_pol_sigma_r3/r4-like"/>
</dbReference>
<evidence type="ECO:0000256" key="5">
    <source>
        <dbReference type="RuleBase" id="RU362124"/>
    </source>
</evidence>
<dbReference type="SUPFAM" id="SSF88946">
    <property type="entry name" value="Sigma2 domain of RNA polymerase sigma factors"/>
    <property type="match status" value="1"/>
</dbReference>
<dbReference type="CDD" id="cd06171">
    <property type="entry name" value="Sigma70_r4"/>
    <property type="match status" value="1"/>
</dbReference>
<comment type="similarity">
    <text evidence="5">Belongs to the sigma-70 factor family.</text>
</comment>
<dbReference type="InterPro" id="IPR050239">
    <property type="entry name" value="Sigma-70_RNA_pol_init_factors"/>
</dbReference>
<accession>A0A8J6NM26</accession>
<evidence type="ECO:0000259" key="7">
    <source>
        <dbReference type="PROSITE" id="PS00716"/>
    </source>
</evidence>
<dbReference type="PROSITE" id="PS00716">
    <property type="entry name" value="SIGMA70_2"/>
    <property type="match status" value="1"/>
</dbReference>
<dbReference type="AlphaFoldDB" id="A0A8J6NM26"/>
<dbReference type="InterPro" id="IPR007624">
    <property type="entry name" value="RNA_pol_sigma70_r3"/>
</dbReference>
<comment type="caution">
    <text evidence="8">The sequence shown here is derived from an EMBL/GenBank/DDBJ whole genome shotgun (WGS) entry which is preliminary data.</text>
</comment>